<dbReference type="GO" id="GO:0003700">
    <property type="term" value="F:DNA-binding transcription factor activity"/>
    <property type="evidence" value="ECO:0007669"/>
    <property type="project" value="InterPro"/>
</dbReference>
<keyword evidence="3 7" id="KW-0863">Zinc-finger</keyword>
<dbReference type="PANTHER" id="PTHR45988:SF18">
    <property type="entry name" value="C2H2-TYPE ZINC FINGER FAMILY PROTEIN"/>
    <property type="match status" value="1"/>
</dbReference>
<dbReference type="InterPro" id="IPR013087">
    <property type="entry name" value="Znf_C2H2_type"/>
</dbReference>
<dbReference type="OrthoDB" id="7999619at2759"/>
<name>A0A8X8XPC9_SALSN</name>
<reference evidence="10" key="2">
    <citation type="submission" date="2020-08" db="EMBL/GenBank/DDBJ databases">
        <title>Plant Genome Project.</title>
        <authorList>
            <person name="Zhang R.-G."/>
        </authorList>
    </citation>
    <scope>NUCLEOTIDE SEQUENCE</scope>
    <source>
        <strain evidence="10">Huo1</strain>
        <tissue evidence="10">Leaf</tissue>
    </source>
</reference>
<proteinExistence type="predicted"/>
<dbReference type="GO" id="GO:0008270">
    <property type="term" value="F:zinc ion binding"/>
    <property type="evidence" value="ECO:0007669"/>
    <property type="project" value="UniProtKB-KW"/>
</dbReference>
<dbReference type="EMBL" id="PNBA02000007">
    <property type="protein sequence ID" value="KAG6417473.1"/>
    <property type="molecule type" value="Genomic_DNA"/>
</dbReference>
<feature type="region of interest" description="Disordered" evidence="8">
    <location>
        <begin position="46"/>
        <end position="90"/>
    </location>
</feature>
<keyword evidence="5" id="KW-0805">Transcription regulation</keyword>
<feature type="compositionally biased region" description="Polar residues" evidence="8">
    <location>
        <begin position="60"/>
        <end position="69"/>
    </location>
</feature>
<dbReference type="PROSITE" id="PS00028">
    <property type="entry name" value="ZINC_FINGER_C2H2_1"/>
    <property type="match status" value="1"/>
</dbReference>
<dbReference type="InterPro" id="IPR044653">
    <property type="entry name" value="AZF1/2/3-like"/>
</dbReference>
<keyword evidence="2" id="KW-0677">Repeat</keyword>
<evidence type="ECO:0000256" key="4">
    <source>
        <dbReference type="ARBA" id="ARBA00022833"/>
    </source>
</evidence>
<dbReference type="Pfam" id="PF13912">
    <property type="entry name" value="zf-C2H2_6"/>
    <property type="match status" value="1"/>
</dbReference>
<organism evidence="10">
    <name type="scientific">Salvia splendens</name>
    <name type="common">Scarlet sage</name>
    <dbReference type="NCBI Taxonomy" id="180675"/>
    <lineage>
        <taxon>Eukaryota</taxon>
        <taxon>Viridiplantae</taxon>
        <taxon>Streptophyta</taxon>
        <taxon>Embryophyta</taxon>
        <taxon>Tracheophyta</taxon>
        <taxon>Spermatophyta</taxon>
        <taxon>Magnoliopsida</taxon>
        <taxon>eudicotyledons</taxon>
        <taxon>Gunneridae</taxon>
        <taxon>Pentapetalae</taxon>
        <taxon>asterids</taxon>
        <taxon>lamiids</taxon>
        <taxon>Lamiales</taxon>
        <taxon>Lamiaceae</taxon>
        <taxon>Nepetoideae</taxon>
        <taxon>Mentheae</taxon>
        <taxon>Salviinae</taxon>
        <taxon>Salvia</taxon>
        <taxon>Salvia subgen. Calosphace</taxon>
        <taxon>core Calosphace</taxon>
    </lineage>
</organism>
<gene>
    <name evidence="10" type="ORF">SASPL_119653</name>
</gene>
<keyword evidence="6" id="KW-0804">Transcription</keyword>
<dbReference type="PANTHER" id="PTHR45988">
    <property type="entry name" value="C2H2 TYPE ZINC FINGER TRANSCRIPTION FACTOR FAMILY-RELATED"/>
    <property type="match status" value="1"/>
</dbReference>
<evidence type="ECO:0000256" key="2">
    <source>
        <dbReference type="ARBA" id="ARBA00022737"/>
    </source>
</evidence>
<keyword evidence="1" id="KW-0479">Metal-binding</keyword>
<evidence type="ECO:0000256" key="1">
    <source>
        <dbReference type="ARBA" id="ARBA00022723"/>
    </source>
</evidence>
<evidence type="ECO:0000259" key="9">
    <source>
        <dbReference type="PROSITE" id="PS50157"/>
    </source>
</evidence>
<sequence>MDNAAPLRWIKKSGRSKRPRPHWSDDEYDAALSLLLLSESGGGFCNSTTAEPKISPPKPNQETPPSAATRSPLIIKIKRKETASPDTLLRPPPAYACSMVHECLVCHEAFDSGQALGGHKRKKHFDKSKLARKGGGSASGSGRAALTTEAPPPDARRMLMFDLKLPPPPE</sequence>
<evidence type="ECO:0000256" key="3">
    <source>
        <dbReference type="ARBA" id="ARBA00022771"/>
    </source>
</evidence>
<feature type="compositionally biased region" description="Basic residues" evidence="8">
    <location>
        <begin position="9"/>
        <end position="21"/>
    </location>
</feature>
<reference evidence="10" key="1">
    <citation type="submission" date="2018-01" db="EMBL/GenBank/DDBJ databases">
        <authorList>
            <person name="Mao J.F."/>
        </authorList>
    </citation>
    <scope>NUCLEOTIDE SEQUENCE</scope>
    <source>
        <strain evidence="10">Huo1</strain>
        <tissue evidence="10">Leaf</tissue>
    </source>
</reference>
<evidence type="ECO:0000313" key="10">
    <source>
        <dbReference type="EMBL" id="KAG6417473.1"/>
    </source>
</evidence>
<dbReference type="AlphaFoldDB" id="A0A8X8XPC9"/>
<comment type="caution">
    <text evidence="10">The sequence shown here is derived from an EMBL/GenBank/DDBJ whole genome shotgun (WGS) entry which is preliminary data.</text>
</comment>
<evidence type="ECO:0000256" key="8">
    <source>
        <dbReference type="SAM" id="MobiDB-lite"/>
    </source>
</evidence>
<feature type="compositionally biased region" description="Basic residues" evidence="8">
    <location>
        <begin position="118"/>
        <end position="132"/>
    </location>
</feature>
<dbReference type="GO" id="GO:0000976">
    <property type="term" value="F:transcription cis-regulatory region binding"/>
    <property type="evidence" value="ECO:0007669"/>
    <property type="project" value="TreeGrafter"/>
</dbReference>
<evidence type="ECO:0000313" key="11">
    <source>
        <dbReference type="Proteomes" id="UP000298416"/>
    </source>
</evidence>
<keyword evidence="4" id="KW-0862">Zinc</keyword>
<keyword evidence="11" id="KW-1185">Reference proteome</keyword>
<accession>A0A8X8XPC9</accession>
<evidence type="ECO:0000256" key="7">
    <source>
        <dbReference type="PROSITE-ProRule" id="PRU00042"/>
    </source>
</evidence>
<feature type="region of interest" description="Disordered" evidence="8">
    <location>
        <begin position="1"/>
        <end position="24"/>
    </location>
</feature>
<dbReference type="Proteomes" id="UP000298416">
    <property type="component" value="Unassembled WGS sequence"/>
</dbReference>
<feature type="domain" description="C2H2-type" evidence="9">
    <location>
        <begin position="101"/>
        <end position="129"/>
    </location>
</feature>
<feature type="region of interest" description="Disordered" evidence="8">
    <location>
        <begin position="115"/>
        <end position="156"/>
    </location>
</feature>
<evidence type="ECO:0000256" key="5">
    <source>
        <dbReference type="ARBA" id="ARBA00023015"/>
    </source>
</evidence>
<dbReference type="GO" id="GO:0005634">
    <property type="term" value="C:nucleus"/>
    <property type="evidence" value="ECO:0007669"/>
    <property type="project" value="TreeGrafter"/>
</dbReference>
<protein>
    <recommendedName>
        <fullName evidence="9">C2H2-type domain-containing protein</fullName>
    </recommendedName>
</protein>
<evidence type="ECO:0000256" key="6">
    <source>
        <dbReference type="ARBA" id="ARBA00023163"/>
    </source>
</evidence>
<dbReference type="PROSITE" id="PS50157">
    <property type="entry name" value="ZINC_FINGER_C2H2_2"/>
    <property type="match status" value="1"/>
</dbReference>